<gene>
    <name evidence="2" type="ORF">KIW84_052508</name>
</gene>
<organism evidence="2 3">
    <name type="scientific">Pisum sativum</name>
    <name type="common">Garden pea</name>
    <name type="synonym">Lathyrus oleraceus</name>
    <dbReference type="NCBI Taxonomy" id="3888"/>
    <lineage>
        <taxon>Eukaryota</taxon>
        <taxon>Viridiplantae</taxon>
        <taxon>Streptophyta</taxon>
        <taxon>Embryophyta</taxon>
        <taxon>Tracheophyta</taxon>
        <taxon>Spermatophyta</taxon>
        <taxon>Magnoliopsida</taxon>
        <taxon>eudicotyledons</taxon>
        <taxon>Gunneridae</taxon>
        <taxon>Pentapetalae</taxon>
        <taxon>rosids</taxon>
        <taxon>fabids</taxon>
        <taxon>Fabales</taxon>
        <taxon>Fabaceae</taxon>
        <taxon>Papilionoideae</taxon>
        <taxon>50 kb inversion clade</taxon>
        <taxon>NPAAA clade</taxon>
        <taxon>Hologalegina</taxon>
        <taxon>IRL clade</taxon>
        <taxon>Fabeae</taxon>
        <taxon>Lathyrus</taxon>
    </lineage>
</organism>
<feature type="compositionally biased region" description="Polar residues" evidence="1">
    <location>
        <begin position="1"/>
        <end position="26"/>
    </location>
</feature>
<dbReference type="EMBL" id="JAMSHJ010000005">
    <property type="protein sequence ID" value="KAI5405766.1"/>
    <property type="molecule type" value="Genomic_DNA"/>
</dbReference>
<keyword evidence="3" id="KW-1185">Reference proteome</keyword>
<protein>
    <submittedName>
        <fullName evidence="2">Uncharacterized protein</fullName>
    </submittedName>
</protein>
<comment type="caution">
    <text evidence="2">The sequence shown here is derived from an EMBL/GenBank/DDBJ whole genome shotgun (WGS) entry which is preliminary data.</text>
</comment>
<name>A0A9D4WSA1_PEA</name>
<sequence length="175" mass="18891">MANNNNKCRSPSQAYTGSNHGDQPQPESGVDRGNGGGHGNGVREEPSVVINNGNNDHNNGNKKDIVFCDGYSNIGDNDQDGSSYSLKVNIPKINRNNYNEYAQTVRLILASKGKLDFLTGAVAKPATGDPRYKQWKSKNSLIIAWLDLNSGKMIGSAKESEGLYYLDIGSASQLP</sequence>
<feature type="region of interest" description="Disordered" evidence="1">
    <location>
        <begin position="1"/>
        <end position="61"/>
    </location>
</feature>
<evidence type="ECO:0000256" key="1">
    <source>
        <dbReference type="SAM" id="MobiDB-lite"/>
    </source>
</evidence>
<evidence type="ECO:0000313" key="3">
    <source>
        <dbReference type="Proteomes" id="UP001058974"/>
    </source>
</evidence>
<accession>A0A9D4WSA1</accession>
<reference evidence="2 3" key="1">
    <citation type="journal article" date="2022" name="Nat. Genet.">
        <title>Improved pea reference genome and pan-genome highlight genomic features and evolutionary characteristics.</title>
        <authorList>
            <person name="Yang T."/>
            <person name="Liu R."/>
            <person name="Luo Y."/>
            <person name="Hu S."/>
            <person name="Wang D."/>
            <person name="Wang C."/>
            <person name="Pandey M.K."/>
            <person name="Ge S."/>
            <person name="Xu Q."/>
            <person name="Li N."/>
            <person name="Li G."/>
            <person name="Huang Y."/>
            <person name="Saxena R.K."/>
            <person name="Ji Y."/>
            <person name="Li M."/>
            <person name="Yan X."/>
            <person name="He Y."/>
            <person name="Liu Y."/>
            <person name="Wang X."/>
            <person name="Xiang C."/>
            <person name="Varshney R.K."/>
            <person name="Ding H."/>
            <person name="Gao S."/>
            <person name="Zong X."/>
        </authorList>
    </citation>
    <scope>NUCLEOTIDE SEQUENCE [LARGE SCALE GENOMIC DNA]</scope>
    <source>
        <strain evidence="2 3">cv. Zhongwan 6</strain>
    </source>
</reference>
<proteinExistence type="predicted"/>
<dbReference type="Proteomes" id="UP001058974">
    <property type="component" value="Chromosome 5"/>
</dbReference>
<dbReference type="Gramene" id="Psat05G0250800-T1">
    <property type="protein sequence ID" value="KAI5405766.1"/>
    <property type="gene ID" value="KIW84_052508"/>
</dbReference>
<evidence type="ECO:0000313" key="2">
    <source>
        <dbReference type="EMBL" id="KAI5405766.1"/>
    </source>
</evidence>
<dbReference type="AlphaFoldDB" id="A0A9D4WSA1"/>